<reference evidence="2" key="1">
    <citation type="journal article" date="2022" name="Mol. Ecol. Resour.">
        <title>The genomes of chicory, endive, great burdock and yacon provide insights into Asteraceae palaeo-polyploidization history and plant inulin production.</title>
        <authorList>
            <person name="Fan W."/>
            <person name="Wang S."/>
            <person name="Wang H."/>
            <person name="Wang A."/>
            <person name="Jiang F."/>
            <person name="Liu H."/>
            <person name="Zhao H."/>
            <person name="Xu D."/>
            <person name="Zhang Y."/>
        </authorList>
    </citation>
    <scope>NUCLEOTIDE SEQUENCE [LARGE SCALE GENOMIC DNA]</scope>
    <source>
        <strain evidence="2">cv. Yunnan</strain>
    </source>
</reference>
<evidence type="ECO:0000313" key="1">
    <source>
        <dbReference type="EMBL" id="KAI3776126.1"/>
    </source>
</evidence>
<evidence type="ECO:0000313" key="2">
    <source>
        <dbReference type="Proteomes" id="UP001056120"/>
    </source>
</evidence>
<gene>
    <name evidence="1" type="ORF">L1987_45889</name>
</gene>
<proteinExistence type="predicted"/>
<sequence length="498" mass="56539">MRPTRRRRPKSQPLPREAAVEGDNTSSGETVPRYVVYGESTSRESTQFLHYKIIRRRVSYHPPPVLRIGARKRQTARKQVDIEILRGLHMESWWNSHVHTLGLDVANAIPWEEFKEILREEYCPRTELHKLEQEFWNLTMEGAHVDTYTTKFHDYACLCPYMVTPDFKRIERHLWGLAPQILSMVTSAEPATIQSEVRLSHHLTDQAVRQGILVKKGSFVRSADNKRKWDNNHGKTFVPPVQKRQETVKAFAAGPTEKKPRAANLGANRGCFECGSNAHFRKDFPKLKNHGGNNVHGRAFVIGAGEARQDPNIVTGTFLINDHYASILFDTGVDKSFVSSEFSPLLGIKPIMLTSNYTIELADGKLIKTDKVIQGCTLNLADHPFIIDLLPVTLGSFDIIIGMDWFLKNRAAIVCCEKIVRIPLSNGETLSIQGERSGTTLRIITCMKARKCIRKGYHAILAHVIEKPVEERKVKDIPIVRDYPEFFPEDLPGLPPPR</sequence>
<dbReference type="EMBL" id="CM042032">
    <property type="protein sequence ID" value="KAI3776126.1"/>
    <property type="molecule type" value="Genomic_DNA"/>
</dbReference>
<protein>
    <submittedName>
        <fullName evidence="1">Uncharacterized protein</fullName>
    </submittedName>
</protein>
<organism evidence="1 2">
    <name type="scientific">Smallanthus sonchifolius</name>
    <dbReference type="NCBI Taxonomy" id="185202"/>
    <lineage>
        <taxon>Eukaryota</taxon>
        <taxon>Viridiplantae</taxon>
        <taxon>Streptophyta</taxon>
        <taxon>Embryophyta</taxon>
        <taxon>Tracheophyta</taxon>
        <taxon>Spermatophyta</taxon>
        <taxon>Magnoliopsida</taxon>
        <taxon>eudicotyledons</taxon>
        <taxon>Gunneridae</taxon>
        <taxon>Pentapetalae</taxon>
        <taxon>asterids</taxon>
        <taxon>campanulids</taxon>
        <taxon>Asterales</taxon>
        <taxon>Asteraceae</taxon>
        <taxon>Asteroideae</taxon>
        <taxon>Heliantheae alliance</taxon>
        <taxon>Millerieae</taxon>
        <taxon>Smallanthus</taxon>
    </lineage>
</organism>
<reference evidence="1 2" key="2">
    <citation type="journal article" date="2022" name="Mol. Ecol. Resour.">
        <title>The genomes of chicory, endive, great burdock and yacon provide insights into Asteraceae paleo-polyploidization history and plant inulin production.</title>
        <authorList>
            <person name="Fan W."/>
            <person name="Wang S."/>
            <person name="Wang H."/>
            <person name="Wang A."/>
            <person name="Jiang F."/>
            <person name="Liu H."/>
            <person name="Zhao H."/>
            <person name="Xu D."/>
            <person name="Zhang Y."/>
        </authorList>
    </citation>
    <scope>NUCLEOTIDE SEQUENCE [LARGE SCALE GENOMIC DNA]</scope>
    <source>
        <strain evidence="2">cv. Yunnan</strain>
        <tissue evidence="1">Leaves</tissue>
    </source>
</reference>
<name>A0ACB9FZA3_9ASTR</name>
<dbReference type="Proteomes" id="UP001056120">
    <property type="component" value="Linkage Group LG15"/>
</dbReference>
<comment type="caution">
    <text evidence="1">The sequence shown here is derived from an EMBL/GenBank/DDBJ whole genome shotgun (WGS) entry which is preliminary data.</text>
</comment>
<accession>A0ACB9FZA3</accession>
<keyword evidence="2" id="KW-1185">Reference proteome</keyword>